<accession>A0A9W8U7R1</accession>
<dbReference type="PANTHER" id="PTHR36166:SF1">
    <property type="entry name" value="SRPBCC DOMAIN-CONTAINING PROTEIN"/>
    <property type="match status" value="1"/>
</dbReference>
<dbReference type="Proteomes" id="UP001152130">
    <property type="component" value="Unassembled WGS sequence"/>
</dbReference>
<keyword evidence="2" id="KW-1185">Reference proteome</keyword>
<evidence type="ECO:0000313" key="1">
    <source>
        <dbReference type="EMBL" id="KAJ4008040.1"/>
    </source>
</evidence>
<dbReference type="SUPFAM" id="SSF55961">
    <property type="entry name" value="Bet v1-like"/>
    <property type="match status" value="1"/>
</dbReference>
<proteinExistence type="predicted"/>
<dbReference type="PANTHER" id="PTHR36166">
    <property type="entry name" value="CHROMOSOME 9, WHOLE GENOME SHOTGUN SEQUENCE"/>
    <property type="match status" value="1"/>
</dbReference>
<name>A0A9W8U7R1_9HYPO</name>
<dbReference type="EMBL" id="JAPDHF010000016">
    <property type="protein sequence ID" value="KAJ4008040.1"/>
    <property type="molecule type" value="Genomic_DNA"/>
</dbReference>
<evidence type="ECO:0000313" key="2">
    <source>
        <dbReference type="Proteomes" id="UP001152130"/>
    </source>
</evidence>
<dbReference type="Gene3D" id="3.30.530.20">
    <property type="match status" value="1"/>
</dbReference>
<organism evidence="1 2">
    <name type="scientific">Fusarium irregulare</name>
    <dbReference type="NCBI Taxonomy" id="2494466"/>
    <lineage>
        <taxon>Eukaryota</taxon>
        <taxon>Fungi</taxon>
        <taxon>Dikarya</taxon>
        <taxon>Ascomycota</taxon>
        <taxon>Pezizomycotina</taxon>
        <taxon>Sordariomycetes</taxon>
        <taxon>Hypocreomycetidae</taxon>
        <taxon>Hypocreales</taxon>
        <taxon>Nectriaceae</taxon>
        <taxon>Fusarium</taxon>
        <taxon>Fusarium incarnatum-equiseti species complex</taxon>
    </lineage>
</organism>
<dbReference type="OrthoDB" id="509124at2759"/>
<dbReference type="InterPro" id="IPR023393">
    <property type="entry name" value="START-like_dom_sf"/>
</dbReference>
<dbReference type="AlphaFoldDB" id="A0A9W8U7R1"/>
<protein>
    <recommendedName>
        <fullName evidence="3">Polyketide cyclase</fullName>
    </recommendedName>
</protein>
<gene>
    <name evidence="1" type="ORF">NW766_009855</name>
</gene>
<reference evidence="1" key="1">
    <citation type="submission" date="2022-10" db="EMBL/GenBank/DDBJ databases">
        <title>Fusarium specimens isolated from Avocado Roots.</title>
        <authorList>
            <person name="Stajich J."/>
            <person name="Roper C."/>
            <person name="Heimlech-Rivalta G."/>
        </authorList>
    </citation>
    <scope>NUCLEOTIDE SEQUENCE</scope>
    <source>
        <strain evidence="1">CF00143</strain>
    </source>
</reference>
<evidence type="ECO:0008006" key="3">
    <source>
        <dbReference type="Google" id="ProtNLM"/>
    </source>
</evidence>
<sequence>MGQQASLVVEVEIHAPVDVVQEVFQDFPSYKEWSTWSIESADPTKEVNHLIHNDKLKVKIQNFKFDSTLLVSHPGFISETWLNKLWKNEPDVFEWNGGFGPLLQGAHEFSWRPSTKINGGTTFTQRESWHGWLVFLWKPGRIMGKKSYTTFNGFNIEVKKEAERRAAL</sequence>
<comment type="caution">
    <text evidence="1">The sequence shown here is derived from an EMBL/GenBank/DDBJ whole genome shotgun (WGS) entry which is preliminary data.</text>
</comment>